<dbReference type="SUPFAM" id="SSF57716">
    <property type="entry name" value="Glucocorticoid receptor-like (DNA-binding domain)"/>
    <property type="match status" value="1"/>
</dbReference>
<reference evidence="9" key="2">
    <citation type="submission" date="2023-05" db="EMBL/GenBank/DDBJ databases">
        <authorList>
            <consortium name="Lawrence Berkeley National Laboratory"/>
            <person name="Steindorff A."/>
            <person name="Hensen N."/>
            <person name="Bonometti L."/>
            <person name="Westerberg I."/>
            <person name="Brannstrom I.O."/>
            <person name="Guillou S."/>
            <person name="Cros-Aarteil S."/>
            <person name="Calhoun S."/>
            <person name="Haridas S."/>
            <person name="Kuo A."/>
            <person name="Mondo S."/>
            <person name="Pangilinan J."/>
            <person name="Riley R."/>
            <person name="Labutti K."/>
            <person name="Andreopoulos B."/>
            <person name="Lipzen A."/>
            <person name="Chen C."/>
            <person name="Yanf M."/>
            <person name="Daum C."/>
            <person name="Ng V."/>
            <person name="Clum A."/>
            <person name="Ohm R."/>
            <person name="Martin F."/>
            <person name="Silar P."/>
            <person name="Natvig D."/>
            <person name="Lalanne C."/>
            <person name="Gautier V."/>
            <person name="Ament-Velasquez S.L."/>
            <person name="Kruys A."/>
            <person name="Hutchinson M.I."/>
            <person name="Powell A.J."/>
            <person name="Barry K."/>
            <person name="Miller A.N."/>
            <person name="Grigoriev I.V."/>
            <person name="Debuchy R."/>
            <person name="Gladieux P."/>
            <person name="Thoren M.H."/>
            <person name="Johannesson H."/>
        </authorList>
    </citation>
    <scope>NUCLEOTIDE SEQUENCE</scope>
    <source>
        <strain evidence="9">PSN309</strain>
    </source>
</reference>
<evidence type="ECO:0000256" key="1">
    <source>
        <dbReference type="ARBA" id="ARBA00022723"/>
    </source>
</evidence>
<evidence type="ECO:0000256" key="4">
    <source>
        <dbReference type="ARBA" id="ARBA00023015"/>
    </source>
</evidence>
<dbReference type="PANTHER" id="PTHR47172">
    <property type="entry name" value="OS01G0976800 PROTEIN"/>
    <property type="match status" value="1"/>
</dbReference>
<dbReference type="GO" id="GO:0008270">
    <property type="term" value="F:zinc ion binding"/>
    <property type="evidence" value="ECO:0007669"/>
    <property type="project" value="UniProtKB-KW"/>
</dbReference>
<protein>
    <recommendedName>
        <fullName evidence="8">GATA-type domain-containing protein</fullName>
    </recommendedName>
</protein>
<feature type="compositionally biased region" description="Basic and acidic residues" evidence="7">
    <location>
        <begin position="383"/>
        <end position="394"/>
    </location>
</feature>
<feature type="domain" description="GATA-type" evidence="8">
    <location>
        <begin position="424"/>
        <end position="476"/>
    </location>
</feature>
<evidence type="ECO:0000313" key="10">
    <source>
        <dbReference type="Proteomes" id="UP001302126"/>
    </source>
</evidence>
<feature type="region of interest" description="Disordered" evidence="7">
    <location>
        <begin position="1"/>
        <end position="295"/>
    </location>
</feature>
<evidence type="ECO:0000313" key="9">
    <source>
        <dbReference type="EMBL" id="KAK4191574.1"/>
    </source>
</evidence>
<dbReference type="Proteomes" id="UP001302126">
    <property type="component" value="Unassembled WGS sequence"/>
</dbReference>
<dbReference type="EMBL" id="MU864358">
    <property type="protein sequence ID" value="KAK4191574.1"/>
    <property type="molecule type" value="Genomic_DNA"/>
</dbReference>
<keyword evidence="10" id="KW-1185">Reference proteome</keyword>
<dbReference type="PROSITE" id="PS50114">
    <property type="entry name" value="GATA_ZN_FINGER_2"/>
    <property type="match status" value="1"/>
</dbReference>
<organism evidence="9 10">
    <name type="scientific">Podospora australis</name>
    <dbReference type="NCBI Taxonomy" id="1536484"/>
    <lineage>
        <taxon>Eukaryota</taxon>
        <taxon>Fungi</taxon>
        <taxon>Dikarya</taxon>
        <taxon>Ascomycota</taxon>
        <taxon>Pezizomycotina</taxon>
        <taxon>Sordariomycetes</taxon>
        <taxon>Sordariomycetidae</taxon>
        <taxon>Sordariales</taxon>
        <taxon>Podosporaceae</taxon>
        <taxon>Podospora</taxon>
    </lineage>
</organism>
<accession>A0AAN7ALY0</accession>
<name>A0AAN7ALY0_9PEZI</name>
<feature type="compositionally biased region" description="Low complexity" evidence="7">
    <location>
        <begin position="66"/>
        <end position="81"/>
    </location>
</feature>
<dbReference type="PANTHER" id="PTHR47172:SF24">
    <property type="entry name" value="GATA ZINC FINGER DOMAIN-CONTAINING PROTEIN 14-RELATED"/>
    <property type="match status" value="1"/>
</dbReference>
<comment type="caution">
    <text evidence="9">The sequence shown here is derived from an EMBL/GenBank/DDBJ whole genome shotgun (WGS) entry which is preliminary data.</text>
</comment>
<dbReference type="CDD" id="cd00202">
    <property type="entry name" value="ZnF_GATA"/>
    <property type="match status" value="1"/>
</dbReference>
<sequence>MEAGDSSTRQSGIPSASSLDHYERRPREQQQQQRIDTSFRDGPAAMATAALISPSASGYHRDQHHSSSASSYSSGYPHSAPVTSIPGMISPVDARRPTDESESNNHRQSLPSLPSISEVMGTKPGAFQPVPAPAAPPPLTQTLPSPFPTAAPRPFGDEKNQSPRQLHPPTSSYQRPDHLPSLSDPSRPGSLRDHRSIPPLNTFSAHHHSPTHGHDQRAADRAHAQPPLSAGHREEPPHRLPGLYGQTGQLPPGQLPLSAYPVSPRHNGPPTLPSPYEAQQRPPYAGDSSPEYMHQHQRLPDYKAALDTRFESWAYQDALLIIGNTCRTGYNFAEAYGAAAREQNGSQPIPSRMPTENEVNSLLNSLVMALKKLEDVREMVHHNKNNERARKSEEDTPMYDDGMKSGYSLNEVKKRRGRAAPPGRCHSCNRIDTPEWRRGPDGARTLCNACGLHYAKLERKRQMDQRSIRPKPSEDRS</sequence>
<feature type="region of interest" description="Disordered" evidence="7">
    <location>
        <begin position="458"/>
        <end position="477"/>
    </location>
</feature>
<feature type="compositionally biased region" description="Basic and acidic residues" evidence="7">
    <location>
        <begin position="93"/>
        <end position="105"/>
    </location>
</feature>
<proteinExistence type="predicted"/>
<dbReference type="Pfam" id="PF00320">
    <property type="entry name" value="GATA"/>
    <property type="match status" value="1"/>
</dbReference>
<feature type="compositionally biased region" description="Pro residues" evidence="7">
    <location>
        <begin position="130"/>
        <end position="151"/>
    </location>
</feature>
<reference evidence="9" key="1">
    <citation type="journal article" date="2023" name="Mol. Phylogenet. Evol.">
        <title>Genome-scale phylogeny and comparative genomics of the fungal order Sordariales.</title>
        <authorList>
            <person name="Hensen N."/>
            <person name="Bonometti L."/>
            <person name="Westerberg I."/>
            <person name="Brannstrom I.O."/>
            <person name="Guillou S."/>
            <person name="Cros-Aarteil S."/>
            <person name="Calhoun S."/>
            <person name="Haridas S."/>
            <person name="Kuo A."/>
            <person name="Mondo S."/>
            <person name="Pangilinan J."/>
            <person name="Riley R."/>
            <person name="LaButti K."/>
            <person name="Andreopoulos B."/>
            <person name="Lipzen A."/>
            <person name="Chen C."/>
            <person name="Yan M."/>
            <person name="Daum C."/>
            <person name="Ng V."/>
            <person name="Clum A."/>
            <person name="Steindorff A."/>
            <person name="Ohm R.A."/>
            <person name="Martin F."/>
            <person name="Silar P."/>
            <person name="Natvig D.O."/>
            <person name="Lalanne C."/>
            <person name="Gautier V."/>
            <person name="Ament-Velasquez S.L."/>
            <person name="Kruys A."/>
            <person name="Hutchinson M.I."/>
            <person name="Powell A.J."/>
            <person name="Barry K."/>
            <person name="Miller A.N."/>
            <person name="Grigoriev I.V."/>
            <person name="Debuchy R."/>
            <person name="Gladieux P."/>
            <person name="Hiltunen Thoren M."/>
            <person name="Johannesson H."/>
        </authorList>
    </citation>
    <scope>NUCLEOTIDE SEQUENCE</scope>
    <source>
        <strain evidence="9">PSN309</strain>
    </source>
</reference>
<feature type="region of interest" description="Disordered" evidence="7">
    <location>
        <begin position="383"/>
        <end position="406"/>
    </location>
</feature>
<dbReference type="GO" id="GO:0006355">
    <property type="term" value="P:regulation of DNA-templated transcription"/>
    <property type="evidence" value="ECO:0007669"/>
    <property type="project" value="InterPro"/>
</dbReference>
<dbReference type="InterPro" id="IPR000679">
    <property type="entry name" value="Znf_GATA"/>
</dbReference>
<evidence type="ECO:0000256" key="7">
    <source>
        <dbReference type="SAM" id="MobiDB-lite"/>
    </source>
</evidence>
<dbReference type="SMART" id="SM00401">
    <property type="entry name" value="ZnF_GATA"/>
    <property type="match status" value="1"/>
</dbReference>
<feature type="compositionally biased region" description="Polar residues" evidence="7">
    <location>
        <begin position="106"/>
        <end position="115"/>
    </location>
</feature>
<feature type="compositionally biased region" description="Polar residues" evidence="7">
    <location>
        <begin position="162"/>
        <end position="174"/>
    </location>
</feature>
<dbReference type="Gene3D" id="3.30.50.10">
    <property type="entry name" value="Erythroid Transcription Factor GATA-1, subunit A"/>
    <property type="match status" value="1"/>
</dbReference>
<keyword evidence="1" id="KW-0479">Metal-binding</keyword>
<feature type="compositionally biased region" description="Basic and acidic residues" evidence="7">
    <location>
        <begin position="212"/>
        <end position="223"/>
    </location>
</feature>
<keyword evidence="4" id="KW-0805">Transcription regulation</keyword>
<evidence type="ECO:0000256" key="6">
    <source>
        <dbReference type="PROSITE-ProRule" id="PRU00094"/>
    </source>
</evidence>
<evidence type="ECO:0000256" key="5">
    <source>
        <dbReference type="ARBA" id="ARBA00023163"/>
    </source>
</evidence>
<evidence type="ECO:0000256" key="2">
    <source>
        <dbReference type="ARBA" id="ARBA00022771"/>
    </source>
</evidence>
<dbReference type="InterPro" id="IPR013088">
    <property type="entry name" value="Znf_NHR/GATA"/>
</dbReference>
<dbReference type="AlphaFoldDB" id="A0AAN7ALY0"/>
<keyword evidence="2 6" id="KW-0863">Zinc-finger</keyword>
<dbReference type="PROSITE" id="PS00344">
    <property type="entry name" value="GATA_ZN_FINGER_1"/>
    <property type="match status" value="1"/>
</dbReference>
<keyword evidence="3" id="KW-0862">Zinc</keyword>
<evidence type="ECO:0000259" key="8">
    <source>
        <dbReference type="PROSITE" id="PS50114"/>
    </source>
</evidence>
<evidence type="ECO:0000256" key="3">
    <source>
        <dbReference type="ARBA" id="ARBA00022833"/>
    </source>
</evidence>
<gene>
    <name evidence="9" type="ORF">QBC35DRAFT_291700</name>
</gene>
<feature type="compositionally biased region" description="Polar residues" evidence="7">
    <location>
        <begin position="1"/>
        <end position="18"/>
    </location>
</feature>
<dbReference type="GO" id="GO:0043565">
    <property type="term" value="F:sequence-specific DNA binding"/>
    <property type="evidence" value="ECO:0007669"/>
    <property type="project" value="InterPro"/>
</dbReference>
<keyword evidence="5" id="KW-0804">Transcription</keyword>